<dbReference type="AlphaFoldDB" id="F9WI99"/>
<name>F9WI99_TRYCI</name>
<keyword evidence="3" id="KW-1185">Reference proteome</keyword>
<gene>
    <name evidence="2" type="ORF">TCIL3000_0_19030</name>
</gene>
<feature type="region of interest" description="Disordered" evidence="1">
    <location>
        <begin position="27"/>
        <end position="55"/>
    </location>
</feature>
<evidence type="ECO:0000313" key="3">
    <source>
        <dbReference type="Proteomes" id="UP000000702"/>
    </source>
</evidence>
<reference evidence="2 3" key="2">
    <citation type="journal article" date="2012" name="Proc. Natl. Acad. Sci. U.S.A.">
        <title>Antigenic diversity is generated by distinct evolutionary mechanisms in African trypanosome species.</title>
        <authorList>
            <person name="Jackson A.P."/>
            <person name="Berry A."/>
            <person name="Aslett M."/>
            <person name="Allison H.C."/>
            <person name="Burton P."/>
            <person name="Vavrova-Anderson J."/>
            <person name="Brown R."/>
            <person name="Browne H."/>
            <person name="Corton N."/>
            <person name="Hauser H."/>
            <person name="Gamble J."/>
            <person name="Gilderthorp R."/>
            <person name="Marcello L."/>
            <person name="McQuillan J."/>
            <person name="Otto T.D."/>
            <person name="Quail M.A."/>
            <person name="Sanders M.J."/>
            <person name="van Tonder A."/>
            <person name="Ginger M.L."/>
            <person name="Field M.C."/>
            <person name="Barry J.D."/>
            <person name="Hertz-Fowler C."/>
            <person name="Berriman M."/>
        </authorList>
    </citation>
    <scope>NUCLEOTIDE SEQUENCE [LARGE SCALE GENOMIC DNA]</scope>
    <source>
        <strain evidence="2 3">IL3000</strain>
    </source>
</reference>
<proteinExistence type="predicted"/>
<dbReference type="Proteomes" id="UP000000702">
    <property type="component" value="Unassembled WGS sequence"/>
</dbReference>
<reference evidence="3" key="1">
    <citation type="submission" date="2011-07" db="EMBL/GenBank/DDBJ databases">
        <title>Divergent evolution of antigenic variation in African trypanosomes.</title>
        <authorList>
            <person name="Jackson A.P."/>
            <person name="Berry A."/>
            <person name="Allison H.C."/>
            <person name="Burton P."/>
            <person name="Anderson J."/>
            <person name="Aslett M."/>
            <person name="Brown R."/>
            <person name="Corton N."/>
            <person name="Harris D."/>
            <person name="Hauser H."/>
            <person name="Gamble J."/>
            <person name="Gilderthorp R."/>
            <person name="McQuillan J."/>
            <person name="Quail M.A."/>
            <person name="Sanders M."/>
            <person name="Van Tonder A."/>
            <person name="Ginger M.L."/>
            <person name="Donelson J.E."/>
            <person name="Field M.C."/>
            <person name="Barry J.D."/>
            <person name="Berriman M."/>
            <person name="Hertz-Fowler C."/>
        </authorList>
    </citation>
    <scope>NUCLEOTIDE SEQUENCE [LARGE SCALE GENOMIC DNA]</scope>
    <source>
        <strain evidence="3">IL3000</strain>
    </source>
</reference>
<comment type="caution">
    <text evidence="2">The sequence shown here is derived from an EMBL/GenBank/DDBJ whole genome shotgun (WGS) entry which is preliminary data.</text>
</comment>
<sequence length="134" mass="14514">MSQMRGDYATTAPKLVGFIFVQREDARGLGSGGNVGNSGYDSTNPPKPSPARHPRAWSSDCVLVVLLVPTHTTETRRQFPECGGMEHGPTYERSVPLGCGVVGSGPPHTEKTRWSNTTREGKPRRKGVLRNLGL</sequence>
<accession>F9WI99</accession>
<evidence type="ECO:0000256" key="1">
    <source>
        <dbReference type="SAM" id="MobiDB-lite"/>
    </source>
</evidence>
<dbReference type="EMBL" id="CAEQ01002551">
    <property type="protein sequence ID" value="CCD17044.1"/>
    <property type="molecule type" value="Genomic_DNA"/>
</dbReference>
<evidence type="ECO:0000313" key="2">
    <source>
        <dbReference type="EMBL" id="CCD17044.1"/>
    </source>
</evidence>
<organism evidence="2 3">
    <name type="scientific">Trypanosoma congolense (strain IL3000)</name>
    <dbReference type="NCBI Taxonomy" id="1068625"/>
    <lineage>
        <taxon>Eukaryota</taxon>
        <taxon>Discoba</taxon>
        <taxon>Euglenozoa</taxon>
        <taxon>Kinetoplastea</taxon>
        <taxon>Metakinetoplastina</taxon>
        <taxon>Trypanosomatida</taxon>
        <taxon>Trypanosomatidae</taxon>
        <taxon>Trypanosoma</taxon>
        <taxon>Nannomonas</taxon>
    </lineage>
</organism>
<protein>
    <submittedName>
        <fullName evidence="2">Uncharacterized protein</fullName>
    </submittedName>
</protein>
<feature type="region of interest" description="Disordered" evidence="1">
    <location>
        <begin position="95"/>
        <end position="134"/>
    </location>
</feature>